<dbReference type="Proteomes" id="UP000033647">
    <property type="component" value="Unassembled WGS sequence"/>
</dbReference>
<dbReference type="GO" id="GO:0001096">
    <property type="term" value="F:TFIIF-class transcription factor complex binding"/>
    <property type="evidence" value="ECO:0007669"/>
    <property type="project" value="TreeGrafter"/>
</dbReference>
<keyword evidence="8" id="KW-0648">Protein biosynthesis</keyword>
<dbReference type="OrthoDB" id="76676at2759"/>
<feature type="compositionally biased region" description="Low complexity" evidence="7">
    <location>
        <begin position="482"/>
        <end position="495"/>
    </location>
</feature>
<dbReference type="GO" id="GO:0016251">
    <property type="term" value="F:RNA polymerase II general transcription initiation factor activity"/>
    <property type="evidence" value="ECO:0007669"/>
    <property type="project" value="TreeGrafter"/>
</dbReference>
<comment type="subcellular location">
    <subcellularLocation>
        <location evidence="1">Nucleus</location>
    </subcellularLocation>
</comment>
<dbReference type="AlphaFoldDB" id="A0A0F4GTX5"/>
<feature type="region of interest" description="Disordered" evidence="7">
    <location>
        <begin position="320"/>
        <end position="354"/>
    </location>
</feature>
<dbReference type="InterPro" id="IPR011039">
    <property type="entry name" value="TFIIF_interaction"/>
</dbReference>
<dbReference type="PANTHER" id="PTHR13011:SF0">
    <property type="entry name" value="GENERAL TRANSCRIPTION FACTOR IIF SUBUNIT 1"/>
    <property type="match status" value="1"/>
</dbReference>
<dbReference type="EMBL" id="LAFY01000301">
    <property type="protein sequence ID" value="KJY00867.1"/>
    <property type="molecule type" value="Genomic_DNA"/>
</dbReference>
<dbReference type="GO" id="GO:0003743">
    <property type="term" value="F:translation initiation factor activity"/>
    <property type="evidence" value="ECO:0007669"/>
    <property type="project" value="UniProtKB-KW"/>
</dbReference>
<keyword evidence="5" id="KW-0804">Transcription</keyword>
<comment type="caution">
    <text evidence="8">The sequence shown here is derived from an EMBL/GenBank/DDBJ whole genome shotgun (WGS) entry which is preliminary data.</text>
</comment>
<evidence type="ECO:0000256" key="1">
    <source>
        <dbReference type="ARBA" id="ARBA00004123"/>
    </source>
</evidence>
<evidence type="ECO:0000256" key="2">
    <source>
        <dbReference type="ARBA" id="ARBA00005249"/>
    </source>
</evidence>
<feature type="compositionally biased region" description="Basic and acidic residues" evidence="7">
    <location>
        <begin position="332"/>
        <end position="354"/>
    </location>
</feature>
<comment type="similarity">
    <text evidence="2">Belongs to the TFIIF alpha subunit family.</text>
</comment>
<dbReference type="STRING" id="1047168.A0A0F4GTX5"/>
<feature type="compositionally biased region" description="Low complexity" evidence="7">
    <location>
        <begin position="595"/>
        <end position="617"/>
    </location>
</feature>
<evidence type="ECO:0000313" key="8">
    <source>
        <dbReference type="EMBL" id="KJY00867.1"/>
    </source>
</evidence>
<feature type="region of interest" description="Disordered" evidence="7">
    <location>
        <begin position="155"/>
        <end position="218"/>
    </location>
</feature>
<protein>
    <submittedName>
        <fullName evidence="8">Transcription initiation factor iif subunit alpha like protein</fullName>
    </submittedName>
</protein>
<feature type="region of interest" description="Disordered" evidence="7">
    <location>
        <begin position="1"/>
        <end position="95"/>
    </location>
</feature>
<feature type="compositionally biased region" description="Basic and acidic residues" evidence="7">
    <location>
        <begin position="164"/>
        <end position="187"/>
    </location>
</feature>
<dbReference type="InterPro" id="IPR008851">
    <property type="entry name" value="TFIIF-alpha"/>
</dbReference>
<keyword evidence="3" id="KW-0805">Transcription regulation</keyword>
<feature type="compositionally biased region" description="Basic residues" evidence="7">
    <location>
        <begin position="426"/>
        <end position="438"/>
    </location>
</feature>
<evidence type="ECO:0000256" key="6">
    <source>
        <dbReference type="ARBA" id="ARBA00023242"/>
    </source>
</evidence>
<evidence type="ECO:0000256" key="7">
    <source>
        <dbReference type="SAM" id="MobiDB-lite"/>
    </source>
</evidence>
<proteinExistence type="inferred from homology"/>
<evidence type="ECO:0000256" key="3">
    <source>
        <dbReference type="ARBA" id="ARBA00023015"/>
    </source>
</evidence>
<dbReference type="GO" id="GO:0006367">
    <property type="term" value="P:transcription initiation at RNA polymerase II promoter"/>
    <property type="evidence" value="ECO:0007669"/>
    <property type="project" value="InterPro"/>
</dbReference>
<keyword evidence="9" id="KW-1185">Reference proteome</keyword>
<evidence type="ECO:0000256" key="5">
    <source>
        <dbReference type="ARBA" id="ARBA00023163"/>
    </source>
</evidence>
<evidence type="ECO:0000313" key="9">
    <source>
        <dbReference type="Proteomes" id="UP000033647"/>
    </source>
</evidence>
<feature type="compositionally biased region" description="Basic and acidic residues" evidence="7">
    <location>
        <begin position="402"/>
        <end position="425"/>
    </location>
</feature>
<evidence type="ECO:0000256" key="4">
    <source>
        <dbReference type="ARBA" id="ARBA00023125"/>
    </source>
</evidence>
<reference evidence="8 9" key="1">
    <citation type="submission" date="2015-03" db="EMBL/GenBank/DDBJ databases">
        <title>RNA-seq based gene annotation and comparative genomics of four Zymoseptoria species reveal species-specific pathogenicity related genes and transposable element activity.</title>
        <authorList>
            <person name="Grandaubert J."/>
            <person name="Bhattacharyya A."/>
            <person name="Stukenbrock E.H."/>
        </authorList>
    </citation>
    <scope>NUCLEOTIDE SEQUENCE [LARGE SCALE GENOMIC DNA]</scope>
    <source>
        <strain evidence="8 9">Zb18110</strain>
    </source>
</reference>
<dbReference type="PANTHER" id="PTHR13011">
    <property type="entry name" value="TFIIF-ALPHA"/>
    <property type="match status" value="1"/>
</dbReference>
<sequence>MSASPAQAPSGPSSGTPSAGGPPTAARRTKPAVSIFNTGRKKVVRKPAAPAQHPGGQKSGANGSAQQNAQAQGNGAASTSHQHGGNADENGTYDEYEITIQRSSLDKGIRYHALKLHSRTDAAGKPFSVSPYDESQFVRPMRLHRRYARDKMEVADLSDANSGADDKEREQMTARRAERQAEREENQKLIAPTGGEASKPVKKKAQKKVEEGRDNTDPVRMKRQQLRYEEARPWHLEDFEGKNVWVGSYEQALSENSIMLVLAEGGFQMVPVEKWYKFIQTNKVNAMDSEEVEKHMAKKFNMPRWALGTQLANEVARKEARSQMIQAHRAKSREADDDVPKREVDDGDFQADKDMLDLDVQDEFQDDDEGMLFQGEDGEDGDDIAKRIYLEMRDAGLGGTGVKKEDVDPVEEERRREMAERDEMVKHKRLRKQLRKKEHQNQYDSDDSNADPYASSSESVDSDEERERAEEDAKKEEEAKKAAALLAGDKSGASSRGTNTPSGRPEKRDISRLSSKRPGSPEASDLSGNESSRKRAKGINGHAVSKLAPGGGRALSPDAAKHRLARSGNASGSDTDTSRAPRPKLKLHNSPPGSPTRGTPTGSRAVSPSRSPASAAAAEKKNFPTLEDVRTAIPAEGIEIKALVSLFKARLGKRGAEFITLVKAAGTQDKASGRIMRKGA</sequence>
<keyword evidence="4" id="KW-0238">DNA-binding</keyword>
<feature type="compositionally biased region" description="Basic and acidic residues" evidence="7">
    <location>
        <begin position="207"/>
        <end position="218"/>
    </location>
</feature>
<keyword evidence="6" id="KW-0539">Nucleus</keyword>
<dbReference type="SUPFAM" id="SSF50916">
    <property type="entry name" value="Rap30/74 interaction domains"/>
    <property type="match status" value="1"/>
</dbReference>
<feature type="compositionally biased region" description="Low complexity" evidence="7">
    <location>
        <begin position="59"/>
        <end position="78"/>
    </location>
</feature>
<accession>A0A0F4GTX5</accession>
<feature type="compositionally biased region" description="Basic and acidic residues" evidence="7">
    <location>
        <begin position="465"/>
        <end position="481"/>
    </location>
</feature>
<name>A0A0F4GTX5_9PEZI</name>
<dbReference type="GO" id="GO:0032968">
    <property type="term" value="P:positive regulation of transcription elongation by RNA polymerase II"/>
    <property type="evidence" value="ECO:0007669"/>
    <property type="project" value="InterPro"/>
</dbReference>
<feature type="region of interest" description="Disordered" evidence="7">
    <location>
        <begin position="395"/>
        <end position="624"/>
    </location>
</feature>
<gene>
    <name evidence="8" type="ORF">TI39_contig309g00008</name>
</gene>
<dbReference type="GO" id="GO:0003677">
    <property type="term" value="F:DNA binding"/>
    <property type="evidence" value="ECO:0007669"/>
    <property type="project" value="UniProtKB-KW"/>
</dbReference>
<feature type="compositionally biased region" description="Low complexity" evidence="7">
    <location>
        <begin position="1"/>
        <end position="26"/>
    </location>
</feature>
<organism evidence="8 9">
    <name type="scientific">Zymoseptoria brevis</name>
    <dbReference type="NCBI Taxonomy" id="1047168"/>
    <lineage>
        <taxon>Eukaryota</taxon>
        <taxon>Fungi</taxon>
        <taxon>Dikarya</taxon>
        <taxon>Ascomycota</taxon>
        <taxon>Pezizomycotina</taxon>
        <taxon>Dothideomycetes</taxon>
        <taxon>Dothideomycetidae</taxon>
        <taxon>Mycosphaerellales</taxon>
        <taxon>Mycosphaerellaceae</taxon>
        <taxon>Zymoseptoria</taxon>
    </lineage>
</organism>
<keyword evidence="8" id="KW-0396">Initiation factor</keyword>
<dbReference type="GO" id="GO:0005674">
    <property type="term" value="C:transcription factor TFIIF complex"/>
    <property type="evidence" value="ECO:0007669"/>
    <property type="project" value="TreeGrafter"/>
</dbReference>